<evidence type="ECO:0000256" key="5">
    <source>
        <dbReference type="SAM" id="MobiDB-lite"/>
    </source>
</evidence>
<keyword evidence="9" id="KW-1185">Reference proteome</keyword>
<dbReference type="GO" id="GO:0016020">
    <property type="term" value="C:membrane"/>
    <property type="evidence" value="ECO:0007669"/>
    <property type="project" value="UniProtKB-SubCell"/>
</dbReference>
<dbReference type="EMBL" id="PZQS01000001">
    <property type="protein sequence ID" value="PVD39374.1"/>
    <property type="molecule type" value="Genomic_DNA"/>
</dbReference>
<dbReference type="Pfam" id="PF23727">
    <property type="entry name" value="Beta-prop_FAM234A_B"/>
    <property type="match status" value="1"/>
</dbReference>
<dbReference type="InterPro" id="IPR045232">
    <property type="entry name" value="FAM234"/>
</dbReference>
<name>A0A2T7Q121_POMCA</name>
<evidence type="ECO:0000313" key="9">
    <source>
        <dbReference type="Proteomes" id="UP000245119"/>
    </source>
</evidence>
<accession>A0A2T7Q121</accession>
<dbReference type="PANTHER" id="PTHR21419">
    <property type="match status" value="1"/>
</dbReference>
<dbReference type="InterPro" id="IPR028994">
    <property type="entry name" value="Integrin_alpha_N"/>
</dbReference>
<dbReference type="PANTHER" id="PTHR21419:SF30">
    <property type="entry name" value="IG-LIKE DOMAIN-CONTAINING PROTEIN"/>
    <property type="match status" value="1"/>
</dbReference>
<sequence>MLHGKSADTMSKKVVQYAPLPQTVPSDDEDDIHQSQELGKSSAGRGSDTVEMRNISSSQSDQAVRYAMGKGRKRCMILTIVVVCVVVAGMAGAVAFHILSSSFNAGRVHSINFSPYGDWMIFYNDSTSKSSPVLIDVDGDKQEDVLVGVTSQEQFRRIQPLLVDHTMNESCRKLGLEYPCTSWLVALRGYDMKELWRTWLRSDLLFINCQDVDVNGDGKLDCILTGHEASIQAIDLATGKILWVTDAEDAMWAGHLVPSMSVFRASGIPDVDGDGVVDLIISHGGDPREDSKNYDQKAGRIIFLSGATGRPLGKYMELPQEKETFLSPQAYRTADGSLYFFLGSGGETTAGDFMVISYPDLHHNIMGSNTTLSVPGTNGSRYDWLLGIPKGANSLHILFSGKKKGVVVPPVLADVTGDGVEDVLMSALEGNLILFDGQSLQPVWNKKFQNMENFGVPAPGFFNDDSVLDFMVEWRQGSGSKQNYSVVYIVDGKDGSVLWSTVGRHLQMALPLSLRRKQHGDLFLISVLGRQRSGVSSIATSAPPLQASISPERQKRHLTSSPMDENETLDASEESAVEMCNRLQKIFDENHLTCDDDLSSMKMEMYLITRLSADTPVIVYTLRPEQNTYIYSAKSSQHLCHPPAPNDQRKVEICTVMIPQSSRGAVGDVDEDGHVDLIQLDILEADQIDDHYNIKGIKSSVVLRRISLATALNTASYMSEHMHVSPASQDLQEVLPLTLQPWRQFMGSSGNGTYRKD</sequence>
<evidence type="ECO:0000259" key="7">
    <source>
        <dbReference type="Pfam" id="PF23727"/>
    </source>
</evidence>
<keyword evidence="2 6" id="KW-0812">Transmembrane</keyword>
<evidence type="ECO:0000313" key="8">
    <source>
        <dbReference type="EMBL" id="PVD39374.1"/>
    </source>
</evidence>
<keyword evidence="4 6" id="KW-0472">Membrane</keyword>
<feature type="region of interest" description="Disordered" evidence="5">
    <location>
        <begin position="18"/>
        <end position="56"/>
    </location>
</feature>
<evidence type="ECO:0000256" key="2">
    <source>
        <dbReference type="ARBA" id="ARBA00022692"/>
    </source>
</evidence>
<protein>
    <recommendedName>
        <fullName evidence="7">FAM234A/B beta-propeller domain-containing protein</fullName>
    </recommendedName>
</protein>
<reference evidence="8 9" key="1">
    <citation type="submission" date="2018-04" db="EMBL/GenBank/DDBJ databases">
        <title>The genome of golden apple snail Pomacea canaliculata provides insight into stress tolerance and invasive adaptation.</title>
        <authorList>
            <person name="Liu C."/>
            <person name="Liu B."/>
            <person name="Ren Y."/>
            <person name="Zhang Y."/>
            <person name="Wang H."/>
            <person name="Li S."/>
            <person name="Jiang F."/>
            <person name="Yin L."/>
            <person name="Zhang G."/>
            <person name="Qian W."/>
            <person name="Fan W."/>
        </authorList>
    </citation>
    <scope>NUCLEOTIDE SEQUENCE [LARGE SCALE GENOMIC DNA]</scope>
    <source>
        <strain evidence="8">SZHN2017</strain>
        <tissue evidence="8">Muscle</tissue>
    </source>
</reference>
<evidence type="ECO:0000256" key="1">
    <source>
        <dbReference type="ARBA" id="ARBA00004167"/>
    </source>
</evidence>
<feature type="transmembrane region" description="Helical" evidence="6">
    <location>
        <begin position="75"/>
        <end position="99"/>
    </location>
</feature>
<dbReference type="Gene3D" id="2.130.10.10">
    <property type="entry name" value="YVTN repeat-like/Quinoprotein amine dehydrogenase"/>
    <property type="match status" value="1"/>
</dbReference>
<evidence type="ECO:0000256" key="6">
    <source>
        <dbReference type="SAM" id="Phobius"/>
    </source>
</evidence>
<dbReference type="Proteomes" id="UP000245119">
    <property type="component" value="Linkage Group LG1"/>
</dbReference>
<dbReference type="AlphaFoldDB" id="A0A2T7Q121"/>
<comment type="subcellular location">
    <subcellularLocation>
        <location evidence="1">Membrane</location>
        <topology evidence="1">Single-pass membrane protein</topology>
    </subcellularLocation>
</comment>
<proteinExistence type="predicted"/>
<feature type="region of interest" description="Disordered" evidence="5">
    <location>
        <begin position="538"/>
        <end position="574"/>
    </location>
</feature>
<dbReference type="OrthoDB" id="567787at2759"/>
<feature type="domain" description="FAM234A/B beta-propeller" evidence="7">
    <location>
        <begin position="134"/>
        <end position="501"/>
    </location>
</feature>
<evidence type="ECO:0000256" key="4">
    <source>
        <dbReference type="ARBA" id="ARBA00023136"/>
    </source>
</evidence>
<keyword evidence="3 6" id="KW-1133">Transmembrane helix</keyword>
<organism evidence="8 9">
    <name type="scientific">Pomacea canaliculata</name>
    <name type="common">Golden apple snail</name>
    <dbReference type="NCBI Taxonomy" id="400727"/>
    <lineage>
        <taxon>Eukaryota</taxon>
        <taxon>Metazoa</taxon>
        <taxon>Spiralia</taxon>
        <taxon>Lophotrochozoa</taxon>
        <taxon>Mollusca</taxon>
        <taxon>Gastropoda</taxon>
        <taxon>Caenogastropoda</taxon>
        <taxon>Architaenioglossa</taxon>
        <taxon>Ampullarioidea</taxon>
        <taxon>Ampullariidae</taxon>
        <taxon>Pomacea</taxon>
    </lineage>
</organism>
<feature type="compositionally biased region" description="Acidic residues" evidence="5">
    <location>
        <begin position="564"/>
        <end position="574"/>
    </location>
</feature>
<evidence type="ECO:0000256" key="3">
    <source>
        <dbReference type="ARBA" id="ARBA00022989"/>
    </source>
</evidence>
<comment type="caution">
    <text evidence="8">The sequence shown here is derived from an EMBL/GenBank/DDBJ whole genome shotgun (WGS) entry which is preliminary data.</text>
</comment>
<dbReference type="InterPro" id="IPR055409">
    <property type="entry name" value="Beta-prop_FAM234A_B"/>
</dbReference>
<gene>
    <name evidence="8" type="ORF">C0Q70_02004</name>
</gene>
<dbReference type="InterPro" id="IPR015943">
    <property type="entry name" value="WD40/YVTN_repeat-like_dom_sf"/>
</dbReference>
<dbReference type="SUPFAM" id="SSF69318">
    <property type="entry name" value="Integrin alpha N-terminal domain"/>
    <property type="match status" value="1"/>
</dbReference>